<comment type="similarity">
    <text evidence="1">Belongs to the TRAFAC class TrmE-Era-EngA-EngB-Septin-like GTPase superfamily. AIG1/Toc34/Toc159-like paraseptin GTPase family. IAN subfamily.</text>
</comment>
<dbReference type="Proteomes" id="UP000261340">
    <property type="component" value="Unplaced"/>
</dbReference>
<accession>A0A3Q0RFF4</accession>
<keyword evidence="2" id="KW-0547">Nucleotide-binding</keyword>
<reference evidence="6" key="2">
    <citation type="submission" date="2025-09" db="UniProtKB">
        <authorList>
            <consortium name="Ensembl"/>
        </authorList>
    </citation>
    <scope>IDENTIFICATION</scope>
</reference>
<dbReference type="SUPFAM" id="SSF52540">
    <property type="entry name" value="P-loop containing nucleoside triphosphate hydrolases"/>
    <property type="match status" value="1"/>
</dbReference>
<protein>
    <recommendedName>
        <fullName evidence="5">AIG1-type G domain-containing protein</fullName>
    </recommendedName>
</protein>
<dbReference type="InterPro" id="IPR006703">
    <property type="entry name" value="G_AIG1"/>
</dbReference>
<evidence type="ECO:0000256" key="3">
    <source>
        <dbReference type="SAM" id="Coils"/>
    </source>
</evidence>
<dbReference type="GeneTree" id="ENSGT00500000044904"/>
<dbReference type="Pfam" id="PF04548">
    <property type="entry name" value="AIG1"/>
    <property type="match status" value="1"/>
</dbReference>
<dbReference type="PROSITE" id="PS00675">
    <property type="entry name" value="SIGMA54_INTERACT_1"/>
    <property type="match status" value="1"/>
</dbReference>
<evidence type="ECO:0000313" key="6">
    <source>
        <dbReference type="Ensembl" id="ENSACIP00000010969.1"/>
    </source>
</evidence>
<organism evidence="6 7">
    <name type="scientific">Amphilophus citrinellus</name>
    <name type="common">Midas cichlid</name>
    <name type="synonym">Cichlasoma citrinellum</name>
    <dbReference type="NCBI Taxonomy" id="61819"/>
    <lineage>
        <taxon>Eukaryota</taxon>
        <taxon>Metazoa</taxon>
        <taxon>Chordata</taxon>
        <taxon>Craniata</taxon>
        <taxon>Vertebrata</taxon>
        <taxon>Euteleostomi</taxon>
        <taxon>Actinopterygii</taxon>
        <taxon>Neopterygii</taxon>
        <taxon>Teleostei</taxon>
        <taxon>Neoteleostei</taxon>
        <taxon>Acanthomorphata</taxon>
        <taxon>Ovalentaria</taxon>
        <taxon>Cichlomorphae</taxon>
        <taxon>Cichliformes</taxon>
        <taxon>Cichlidae</taxon>
        <taxon>New World cichlids</taxon>
        <taxon>Cichlasomatinae</taxon>
        <taxon>Heroini</taxon>
        <taxon>Amphilophus</taxon>
    </lineage>
</organism>
<dbReference type="PANTHER" id="PTHR32046:SF11">
    <property type="entry name" value="IMMUNE-ASSOCIATED NUCLEOTIDE-BINDING PROTEIN 10-LIKE"/>
    <property type="match status" value="1"/>
</dbReference>
<dbReference type="PANTHER" id="PTHR32046">
    <property type="entry name" value="G DOMAIN-CONTAINING PROTEIN"/>
    <property type="match status" value="1"/>
</dbReference>
<evidence type="ECO:0000259" key="5">
    <source>
        <dbReference type="Pfam" id="PF04548"/>
    </source>
</evidence>
<dbReference type="GO" id="GO:0005525">
    <property type="term" value="F:GTP binding"/>
    <property type="evidence" value="ECO:0007669"/>
    <property type="project" value="InterPro"/>
</dbReference>
<feature type="region of interest" description="Disordered" evidence="4">
    <location>
        <begin position="482"/>
        <end position="511"/>
    </location>
</feature>
<dbReference type="OMA" id="TAWRITE"/>
<feature type="coiled-coil region" evidence="3">
    <location>
        <begin position="280"/>
        <end position="314"/>
    </location>
</feature>
<keyword evidence="7" id="KW-1185">Reference proteome</keyword>
<name>A0A3Q0RFF4_AMPCI</name>
<evidence type="ECO:0000256" key="2">
    <source>
        <dbReference type="ARBA" id="ARBA00022741"/>
    </source>
</evidence>
<proteinExistence type="inferred from homology"/>
<evidence type="ECO:0000313" key="7">
    <source>
        <dbReference type="Proteomes" id="UP000261340"/>
    </source>
</evidence>
<sequence>RSSRTLGSPAVYQLRPKKQKFGTLTRITVGEKNPKNPNKTILLVGETGAGKSTLINALVNYSMGVKFEDEVWFQIVEEEKKRQTESQTSDVIVYEIFGFEDETLPYSLTIIDTPGYGDTRGTEYDKLVTQRLLDLFQSEDGVHELHAVGLVMKASNNRLSDRQSYIIGSVMELFGNNMGEKIVAFVTHSDGLTPENALTALKTAKIKCARNEKDEPVHFLFNNQQTKERTQENDAALEAAWRTTENGMTDLRTFLHKTAPQELTVTADVLKERIQLAACIDNLKDRIEFIELKQTEVKQKQEGLQKNKEAMQKNETFTVEVDEPYKEKENIRSGGYWLGLFHEGAVSCTVCEETCHYSCTMALTPRLCEVMKGGRCTSCSKKCPASNHVKGEWRYVTKVRKVLWTNEEMKKMYEKNKSEGQNKSSILENLKEEMNQLTAEKYRFLNESYQHVEKLEQIALKADSISTASYLDFLLEKMNEEGDTEKVQKLEEMRSRVDEGTKSGVQYSKRK</sequence>
<evidence type="ECO:0000256" key="1">
    <source>
        <dbReference type="ARBA" id="ARBA00008535"/>
    </source>
</evidence>
<dbReference type="Ensembl" id="ENSACIT00000011286.1">
    <property type="protein sequence ID" value="ENSACIP00000010969.1"/>
    <property type="gene ID" value="ENSACIG00000008585.1"/>
</dbReference>
<feature type="compositionally biased region" description="Basic and acidic residues" evidence="4">
    <location>
        <begin position="482"/>
        <end position="501"/>
    </location>
</feature>
<feature type="coiled-coil region" evidence="3">
    <location>
        <begin position="420"/>
        <end position="447"/>
    </location>
</feature>
<reference evidence="6" key="1">
    <citation type="submission" date="2025-08" db="UniProtKB">
        <authorList>
            <consortium name="Ensembl"/>
        </authorList>
    </citation>
    <scope>IDENTIFICATION</scope>
</reference>
<dbReference type="Gene3D" id="3.40.50.300">
    <property type="entry name" value="P-loop containing nucleotide triphosphate hydrolases"/>
    <property type="match status" value="1"/>
</dbReference>
<feature type="domain" description="AIG1-type G" evidence="5">
    <location>
        <begin position="39"/>
        <end position="232"/>
    </location>
</feature>
<keyword evidence="3" id="KW-0175">Coiled coil</keyword>
<evidence type="ECO:0000256" key="4">
    <source>
        <dbReference type="SAM" id="MobiDB-lite"/>
    </source>
</evidence>
<dbReference type="AlphaFoldDB" id="A0A3Q0RFF4"/>
<dbReference type="InterPro" id="IPR027417">
    <property type="entry name" value="P-loop_NTPase"/>
</dbReference>
<dbReference type="STRING" id="61819.ENSACIP00000010969"/>
<dbReference type="InterPro" id="IPR025662">
    <property type="entry name" value="Sigma_54_int_dom_ATP-bd_1"/>
</dbReference>